<sequence>MNPELLVATWSCRSSASRPRPDTPCTIVHCNEAWRHVMGATHSPWGRLPDDDQQRAMGALEEAASGALVTGLLVSAQTPSRDEPLPILLNVIPVRQVASDGPRIGAITVTGEVLAEPSSWVPSQTKRHRMETLGRMTMGVAHDLNNLLSGLMGHLELVREANVLHKLPEDVQSSLNTVHQAASDGASLIQKLQRYIRDDTEVHIETLDIEALINDCLTLTQPYWRNEPRRQGITIKVERAYEHPPPIKGVASELREVFVNLILNAVHAMPEGGALRFTTYASHMGAPYQREAEVVSEAAPAVTVQVRDTGMGMDDDVQARIFEPLFTTKGEDGTGLGLSATYSIVQEHNGIIRVDSAPTKGTTFTLQFPCADHAESPSASTDQGDSESAPQCRILVVDDEAMVRRTIDKLLTHQGHAVTPVESAQKALDVLSDTPFDLMFTDFGMPEMNGAELAEAVHARHPELGVVLLSGYTDTSPAHPHVTHVVSKPFTSSDLRAAITAVLSEQHSPNDA</sequence>
<dbReference type="EC" id="2.7.13.3" evidence="2"/>
<evidence type="ECO:0000313" key="13">
    <source>
        <dbReference type="Proteomes" id="UP000221024"/>
    </source>
</evidence>
<gene>
    <name evidence="12" type="ORF">CRI93_09670</name>
</gene>
<organism evidence="12 13">
    <name type="scientific">Longimonas halophila</name>
    <dbReference type="NCBI Taxonomy" id="1469170"/>
    <lineage>
        <taxon>Bacteria</taxon>
        <taxon>Pseudomonadati</taxon>
        <taxon>Rhodothermota</taxon>
        <taxon>Rhodothermia</taxon>
        <taxon>Rhodothermales</taxon>
        <taxon>Salisaetaceae</taxon>
        <taxon>Longimonas</taxon>
    </lineage>
</organism>
<feature type="domain" description="Response regulatory" evidence="11">
    <location>
        <begin position="393"/>
        <end position="503"/>
    </location>
</feature>
<name>A0A2H3NKK3_9BACT</name>
<dbReference type="InterPro" id="IPR004358">
    <property type="entry name" value="Sig_transdc_His_kin-like_C"/>
</dbReference>
<dbReference type="SUPFAM" id="SSF55874">
    <property type="entry name" value="ATPase domain of HSP90 chaperone/DNA topoisomerase II/histidine kinase"/>
    <property type="match status" value="1"/>
</dbReference>
<dbReference type="CDD" id="cd00082">
    <property type="entry name" value="HisKA"/>
    <property type="match status" value="1"/>
</dbReference>
<evidence type="ECO:0000256" key="9">
    <source>
        <dbReference type="PROSITE-ProRule" id="PRU00169"/>
    </source>
</evidence>
<evidence type="ECO:0000256" key="8">
    <source>
        <dbReference type="ARBA" id="ARBA00023012"/>
    </source>
</evidence>
<dbReference type="InterPro" id="IPR003661">
    <property type="entry name" value="HisK_dim/P_dom"/>
</dbReference>
<comment type="caution">
    <text evidence="12">The sequence shown here is derived from an EMBL/GenBank/DDBJ whole genome shotgun (WGS) entry which is preliminary data.</text>
</comment>
<dbReference type="Pfam" id="PF00072">
    <property type="entry name" value="Response_reg"/>
    <property type="match status" value="1"/>
</dbReference>
<dbReference type="AlphaFoldDB" id="A0A2H3NKK3"/>
<dbReference type="InterPro" id="IPR011006">
    <property type="entry name" value="CheY-like_superfamily"/>
</dbReference>
<protein>
    <recommendedName>
        <fullName evidence="2">histidine kinase</fullName>
        <ecNumber evidence="2">2.7.13.3</ecNumber>
    </recommendedName>
</protein>
<dbReference type="RefSeq" id="WP_098062431.1">
    <property type="nucleotide sequence ID" value="NZ_PDEP01000008.1"/>
</dbReference>
<evidence type="ECO:0000256" key="3">
    <source>
        <dbReference type="ARBA" id="ARBA00022553"/>
    </source>
</evidence>
<dbReference type="Proteomes" id="UP000221024">
    <property type="component" value="Unassembled WGS sequence"/>
</dbReference>
<keyword evidence="4" id="KW-0808">Transferase</keyword>
<dbReference type="OrthoDB" id="9806995at2"/>
<keyword evidence="5" id="KW-0547">Nucleotide-binding</keyword>
<proteinExistence type="predicted"/>
<dbReference type="PROSITE" id="PS50109">
    <property type="entry name" value="HIS_KIN"/>
    <property type="match status" value="1"/>
</dbReference>
<dbReference type="SUPFAM" id="SSF47384">
    <property type="entry name" value="Homodimeric domain of signal transducing histidine kinase"/>
    <property type="match status" value="1"/>
</dbReference>
<feature type="domain" description="Histidine kinase" evidence="10">
    <location>
        <begin position="139"/>
        <end position="372"/>
    </location>
</feature>
<keyword evidence="13" id="KW-1185">Reference proteome</keyword>
<feature type="modified residue" description="4-aspartylphosphate" evidence="9">
    <location>
        <position position="442"/>
    </location>
</feature>
<keyword evidence="7" id="KW-0067">ATP-binding</keyword>
<dbReference type="SUPFAM" id="SSF52172">
    <property type="entry name" value="CheY-like"/>
    <property type="match status" value="1"/>
</dbReference>
<evidence type="ECO:0000313" key="12">
    <source>
        <dbReference type="EMBL" id="PEN06538.1"/>
    </source>
</evidence>
<dbReference type="SMART" id="SM00387">
    <property type="entry name" value="HATPase_c"/>
    <property type="match status" value="1"/>
</dbReference>
<dbReference type="EMBL" id="PDEP01000008">
    <property type="protein sequence ID" value="PEN06538.1"/>
    <property type="molecule type" value="Genomic_DNA"/>
</dbReference>
<evidence type="ECO:0000256" key="2">
    <source>
        <dbReference type="ARBA" id="ARBA00012438"/>
    </source>
</evidence>
<reference evidence="12 13" key="1">
    <citation type="submission" date="2017-10" db="EMBL/GenBank/DDBJ databases">
        <title>Draft genome of Longimonas halophila.</title>
        <authorList>
            <person name="Goh K.M."/>
            <person name="Shamsir M.S."/>
            <person name="Lim S.W."/>
        </authorList>
    </citation>
    <scope>NUCLEOTIDE SEQUENCE [LARGE SCALE GENOMIC DNA]</scope>
    <source>
        <strain evidence="12 13">KCTC 42399</strain>
    </source>
</reference>
<dbReference type="Gene3D" id="3.40.50.2300">
    <property type="match status" value="1"/>
</dbReference>
<dbReference type="GO" id="GO:0000155">
    <property type="term" value="F:phosphorelay sensor kinase activity"/>
    <property type="evidence" value="ECO:0007669"/>
    <property type="project" value="InterPro"/>
</dbReference>
<dbReference type="PANTHER" id="PTHR43065">
    <property type="entry name" value="SENSOR HISTIDINE KINASE"/>
    <property type="match status" value="1"/>
</dbReference>
<evidence type="ECO:0000259" key="10">
    <source>
        <dbReference type="PROSITE" id="PS50109"/>
    </source>
</evidence>
<dbReference type="Pfam" id="PF00512">
    <property type="entry name" value="HisKA"/>
    <property type="match status" value="1"/>
</dbReference>
<comment type="catalytic activity">
    <reaction evidence="1">
        <text>ATP + protein L-histidine = ADP + protein N-phospho-L-histidine.</text>
        <dbReference type="EC" id="2.7.13.3"/>
    </reaction>
</comment>
<evidence type="ECO:0000259" key="11">
    <source>
        <dbReference type="PROSITE" id="PS50110"/>
    </source>
</evidence>
<dbReference type="SMART" id="SM00448">
    <property type="entry name" value="REC"/>
    <property type="match status" value="1"/>
</dbReference>
<dbReference type="InterPro" id="IPR005467">
    <property type="entry name" value="His_kinase_dom"/>
</dbReference>
<evidence type="ECO:0000256" key="4">
    <source>
        <dbReference type="ARBA" id="ARBA00022679"/>
    </source>
</evidence>
<evidence type="ECO:0000256" key="1">
    <source>
        <dbReference type="ARBA" id="ARBA00000085"/>
    </source>
</evidence>
<dbReference type="InterPro" id="IPR001789">
    <property type="entry name" value="Sig_transdc_resp-reg_receiver"/>
</dbReference>
<dbReference type="InterPro" id="IPR036097">
    <property type="entry name" value="HisK_dim/P_sf"/>
</dbReference>
<dbReference type="PANTHER" id="PTHR43065:SF46">
    <property type="entry name" value="C4-DICARBOXYLATE TRANSPORT SENSOR PROTEIN DCTB"/>
    <property type="match status" value="1"/>
</dbReference>
<dbReference type="SMART" id="SM00388">
    <property type="entry name" value="HisKA"/>
    <property type="match status" value="1"/>
</dbReference>
<accession>A0A2H3NKK3</accession>
<dbReference type="Gene3D" id="3.30.565.10">
    <property type="entry name" value="Histidine kinase-like ATPase, C-terminal domain"/>
    <property type="match status" value="1"/>
</dbReference>
<dbReference type="Gene3D" id="1.10.287.130">
    <property type="match status" value="1"/>
</dbReference>
<evidence type="ECO:0000256" key="6">
    <source>
        <dbReference type="ARBA" id="ARBA00022777"/>
    </source>
</evidence>
<evidence type="ECO:0000256" key="5">
    <source>
        <dbReference type="ARBA" id="ARBA00022741"/>
    </source>
</evidence>
<keyword evidence="3 9" id="KW-0597">Phosphoprotein</keyword>
<dbReference type="PROSITE" id="PS50110">
    <property type="entry name" value="RESPONSE_REGULATORY"/>
    <property type="match status" value="1"/>
</dbReference>
<dbReference type="GO" id="GO:0005524">
    <property type="term" value="F:ATP binding"/>
    <property type="evidence" value="ECO:0007669"/>
    <property type="project" value="UniProtKB-KW"/>
</dbReference>
<dbReference type="InterPro" id="IPR003594">
    <property type="entry name" value="HATPase_dom"/>
</dbReference>
<keyword evidence="6 12" id="KW-0418">Kinase</keyword>
<dbReference type="PRINTS" id="PR00344">
    <property type="entry name" value="BCTRLSENSOR"/>
</dbReference>
<dbReference type="Pfam" id="PF02518">
    <property type="entry name" value="HATPase_c"/>
    <property type="match status" value="1"/>
</dbReference>
<dbReference type="InterPro" id="IPR036890">
    <property type="entry name" value="HATPase_C_sf"/>
</dbReference>
<evidence type="ECO:0000256" key="7">
    <source>
        <dbReference type="ARBA" id="ARBA00022840"/>
    </source>
</evidence>
<keyword evidence="8" id="KW-0902">Two-component regulatory system</keyword>